<comment type="caution">
    <text evidence="16">The sequence shown here is derived from an EMBL/GenBank/DDBJ whole genome shotgun (WGS) entry which is preliminary data.</text>
</comment>
<dbReference type="InterPro" id="IPR013087">
    <property type="entry name" value="Znf_C2H2_type"/>
</dbReference>
<dbReference type="Pfam" id="PF00096">
    <property type="entry name" value="zf-C2H2"/>
    <property type="match status" value="1"/>
</dbReference>
<dbReference type="Gene3D" id="3.30.160.60">
    <property type="entry name" value="Classic Zinc Finger"/>
    <property type="match status" value="2"/>
</dbReference>
<feature type="domain" description="CCHC FOG-type" evidence="15">
    <location>
        <begin position="165"/>
        <end position="198"/>
    </location>
</feature>
<accession>A0ABN9LQT7</accession>
<dbReference type="Pfam" id="PF25445">
    <property type="entry name" value="CCHC_ZFPM2"/>
    <property type="match status" value="1"/>
</dbReference>
<dbReference type="PROSITE" id="PS00028">
    <property type="entry name" value="ZINC_FINGER_C2H2_1"/>
    <property type="match status" value="3"/>
</dbReference>
<dbReference type="EMBL" id="CAUEEQ010025132">
    <property type="protein sequence ID" value="CAJ0946185.1"/>
    <property type="molecule type" value="Genomic_DNA"/>
</dbReference>
<evidence type="ECO:0008006" key="18">
    <source>
        <dbReference type="Google" id="ProtNLM"/>
    </source>
</evidence>
<gene>
    <name evidence="16" type="ORF">RIMI_LOCUS11218166</name>
</gene>
<feature type="compositionally biased region" description="Low complexity" evidence="13">
    <location>
        <begin position="390"/>
        <end position="401"/>
    </location>
</feature>
<feature type="compositionally biased region" description="Low complexity" evidence="13">
    <location>
        <begin position="958"/>
        <end position="976"/>
    </location>
</feature>
<keyword evidence="11" id="KW-0539">Nucleus</keyword>
<keyword evidence="9" id="KW-0010">Activator</keyword>
<feature type="domain" description="C2H2-type" evidence="14">
    <location>
        <begin position="217"/>
        <end position="246"/>
    </location>
</feature>
<evidence type="ECO:0000256" key="8">
    <source>
        <dbReference type="ARBA" id="ARBA00023125"/>
    </source>
</evidence>
<organism evidence="16 17">
    <name type="scientific">Ranitomeya imitator</name>
    <name type="common">mimic poison frog</name>
    <dbReference type="NCBI Taxonomy" id="111125"/>
    <lineage>
        <taxon>Eukaryota</taxon>
        <taxon>Metazoa</taxon>
        <taxon>Chordata</taxon>
        <taxon>Craniata</taxon>
        <taxon>Vertebrata</taxon>
        <taxon>Euteleostomi</taxon>
        <taxon>Amphibia</taxon>
        <taxon>Batrachia</taxon>
        <taxon>Anura</taxon>
        <taxon>Neobatrachia</taxon>
        <taxon>Hyloidea</taxon>
        <taxon>Dendrobatidae</taxon>
        <taxon>Dendrobatinae</taxon>
        <taxon>Ranitomeya</taxon>
    </lineage>
</organism>
<feature type="region of interest" description="Disordered" evidence="13">
    <location>
        <begin position="930"/>
        <end position="999"/>
    </location>
</feature>
<keyword evidence="17" id="KW-1185">Reference proteome</keyword>
<evidence type="ECO:0000256" key="2">
    <source>
        <dbReference type="ARBA" id="ARBA00022491"/>
    </source>
</evidence>
<evidence type="ECO:0000256" key="3">
    <source>
        <dbReference type="ARBA" id="ARBA00022723"/>
    </source>
</evidence>
<evidence type="ECO:0000313" key="17">
    <source>
        <dbReference type="Proteomes" id="UP001176940"/>
    </source>
</evidence>
<feature type="compositionally biased region" description="Basic and acidic residues" evidence="13">
    <location>
        <begin position="402"/>
        <end position="412"/>
    </location>
</feature>
<keyword evidence="10" id="KW-0804">Transcription</keyword>
<feature type="compositionally biased region" description="Low complexity" evidence="13">
    <location>
        <begin position="943"/>
        <end position="952"/>
    </location>
</feature>
<evidence type="ECO:0000256" key="9">
    <source>
        <dbReference type="ARBA" id="ARBA00023159"/>
    </source>
</evidence>
<evidence type="ECO:0000256" key="6">
    <source>
        <dbReference type="ARBA" id="ARBA00022833"/>
    </source>
</evidence>
<evidence type="ECO:0000259" key="14">
    <source>
        <dbReference type="PROSITE" id="PS50157"/>
    </source>
</evidence>
<evidence type="ECO:0000256" key="10">
    <source>
        <dbReference type="ARBA" id="ARBA00023163"/>
    </source>
</evidence>
<keyword evidence="6" id="KW-0862">Zinc</keyword>
<feature type="region of interest" description="Disordered" evidence="13">
    <location>
        <begin position="573"/>
        <end position="639"/>
    </location>
</feature>
<protein>
    <recommendedName>
        <fullName evidence="18">Zinc finger protein ZFPM1</fullName>
    </recommendedName>
</protein>
<dbReference type="SUPFAM" id="SSF57667">
    <property type="entry name" value="beta-beta-alpha zinc fingers"/>
    <property type="match status" value="6"/>
</dbReference>
<evidence type="ECO:0000313" key="16">
    <source>
        <dbReference type="EMBL" id="CAJ0946185.1"/>
    </source>
</evidence>
<evidence type="ECO:0000256" key="13">
    <source>
        <dbReference type="SAM" id="MobiDB-lite"/>
    </source>
</evidence>
<feature type="compositionally biased region" description="Low complexity" evidence="13">
    <location>
        <begin position="986"/>
        <end position="999"/>
    </location>
</feature>
<dbReference type="PROSITE" id="PS50157">
    <property type="entry name" value="ZINC_FINGER_C2H2_2"/>
    <property type="match status" value="2"/>
</dbReference>
<feature type="region of interest" description="Disordered" evidence="13">
    <location>
        <begin position="370"/>
        <end position="465"/>
    </location>
</feature>
<dbReference type="InterPro" id="IPR049361">
    <property type="entry name" value="ZFPM1/2_PR"/>
</dbReference>
<keyword evidence="2" id="KW-0678">Repressor</keyword>
<keyword evidence="3" id="KW-0479">Metal-binding</keyword>
<keyword evidence="7" id="KW-0805">Transcription regulation</keyword>
<evidence type="ECO:0000256" key="12">
    <source>
        <dbReference type="PROSITE-ProRule" id="PRU00042"/>
    </source>
</evidence>
<dbReference type="InterPro" id="IPR036236">
    <property type="entry name" value="Znf_C2H2_sf"/>
</dbReference>
<dbReference type="InterPro" id="IPR039746">
    <property type="entry name" value="FOG"/>
</dbReference>
<dbReference type="PANTHER" id="PTHR12958:SF4">
    <property type="entry name" value="ZINC FINGER PROTEIN ZFPM1"/>
    <property type="match status" value="1"/>
</dbReference>
<reference evidence="16" key="1">
    <citation type="submission" date="2023-07" db="EMBL/GenBank/DDBJ databases">
        <authorList>
            <person name="Stuckert A."/>
        </authorList>
    </citation>
    <scope>NUCLEOTIDE SEQUENCE</scope>
</reference>
<evidence type="ECO:0000256" key="11">
    <source>
        <dbReference type="ARBA" id="ARBA00023242"/>
    </source>
</evidence>
<keyword evidence="8" id="KW-0238">DNA-binding</keyword>
<evidence type="ECO:0000259" key="15">
    <source>
        <dbReference type="PROSITE" id="PS51810"/>
    </source>
</evidence>
<dbReference type="SMART" id="SM00355">
    <property type="entry name" value="ZnF_C2H2"/>
    <property type="match status" value="10"/>
</dbReference>
<feature type="region of interest" description="Disordered" evidence="13">
    <location>
        <begin position="674"/>
        <end position="693"/>
    </location>
</feature>
<dbReference type="Pfam" id="PF21182">
    <property type="entry name" value="FOG1-like_PR"/>
    <property type="match status" value="1"/>
</dbReference>
<feature type="compositionally biased region" description="Polar residues" evidence="13">
    <location>
        <begin position="445"/>
        <end position="457"/>
    </location>
</feature>
<evidence type="ECO:0000256" key="4">
    <source>
        <dbReference type="ARBA" id="ARBA00022737"/>
    </source>
</evidence>
<feature type="domain" description="CCHC FOG-type" evidence="15">
    <location>
        <begin position="517"/>
        <end position="550"/>
    </location>
</feature>
<dbReference type="PANTHER" id="PTHR12958">
    <property type="entry name" value="FRIEND OF GATA2-RELATED"/>
    <property type="match status" value="1"/>
</dbReference>
<dbReference type="PROSITE" id="PS51810">
    <property type="entry name" value="ZF_CCHC_FOG"/>
    <property type="match status" value="5"/>
</dbReference>
<keyword evidence="4" id="KW-0677">Repeat</keyword>
<evidence type="ECO:0000256" key="1">
    <source>
        <dbReference type="ARBA" id="ARBA00004123"/>
    </source>
</evidence>
<dbReference type="InterPro" id="IPR059121">
    <property type="entry name" value="CCHC_ZFPM2-like"/>
</dbReference>
<feature type="compositionally biased region" description="Pro residues" evidence="13">
    <location>
        <begin position="681"/>
        <end position="690"/>
    </location>
</feature>
<dbReference type="InterPro" id="IPR034731">
    <property type="entry name" value="Znf_CCHC_FOG"/>
</dbReference>
<comment type="subcellular location">
    <subcellularLocation>
        <location evidence="1">Nucleus</location>
    </subcellularLocation>
</comment>
<evidence type="ECO:0000256" key="7">
    <source>
        <dbReference type="ARBA" id="ARBA00023015"/>
    </source>
</evidence>
<evidence type="ECO:0000256" key="5">
    <source>
        <dbReference type="ARBA" id="ARBA00022771"/>
    </source>
</evidence>
<feature type="domain" description="CCHC FOG-type" evidence="15">
    <location>
        <begin position="636"/>
        <end position="669"/>
    </location>
</feature>
<feature type="domain" description="CCHC FOG-type" evidence="15">
    <location>
        <begin position="1029"/>
        <end position="1062"/>
    </location>
</feature>
<proteinExistence type="predicted"/>
<keyword evidence="5 12" id="KW-0863">Zinc-finger</keyword>
<sequence length="1067" mass="114409">MKLPAPGSRHPGTAPGAEELVLEIPSPDGISQVRAESNILRGFTWGPYRGSFSGTSSSPDRTDPNTSLSLEVDSDCWLRNLTLVPCELEANSVIYRKGDQIWCKTSQDIQQGDVVRAFLMAEPQAILNFKVKEEPCEPSQETPTHTEFPLLPQQAGMAAILATAVVNKDVFPCKDCGIWYRSERNLQAHLMYYCASRQNSTSPSVDEKPKDSYPNERICPFPQCKKSCPSASSLEIHMRSHSGERPFVCLICLSAFTTKANCERHLKVHTDTLNGVCHGCGFISTTRDILYSHLVTNHMICQPGSKADVFPVVKTLPTVKSGSSVVNQSSSSGLLKCSLCGFLADGLTSLQQHAILHTTSPIPIIAQSVQSPLEPEREQPPEVLRNGDASSPVSSLSGSEEPPLKIKIKEEPEPLTPINEPGAASSETTDPAALMPSPAVKVKTEISSPTPGSSPVPNESGAAAGGGTINMPQYVFGHEVAPAIVPQASEILAKMSELVHSRLKQGQAVSPAGFSGNAAPKGATCFECEITFNNINNYYVHKRLYCSGRHVSDESPSIGRKIKVTPVRATVAPGTSTLPAIDDQGTVPPKEGAGGESNAPVITVKVEEGAGTESEPMGSGHVSEGSQSPSSLDDTDEDPTRTVCEACNIRFSRHETYMVHKRYYCASRHDPPLRRTGITKPGPPYTPQPTPRTRKRRKLYEIHGMTPAEVTPSALLPLNRIEALPLIQGLIAAPAIPSPSSSPDAADGPIDLSKKPRLLVEAPVPSPAAAVVPLTDYHECTACRLSFNSLESYLAHKKFSCPAAPLQQKALQQLQQIKTPVNTTAKMGEETVKVKVERLSPISVNEPTQSIAVPFSSIPDTKPILQYSPAAEASPSSTASCPYCPPNVVIRGDLLEHFRSVHGLLLAKATPGHRLQGTFMEVILPTRAQSSTVSEGSLPSPPVSSASPLQLPRENTNSKDGSSSSSSANGSPVSNSTPRPVLTSTPRPLLPNSPALPLNSLVDTRREDGLRATTLALLQPPKPGLATPLPNGNHRYCRLCNIKFSSLSTFIAHKKYYCSSHAAEHVK</sequence>
<dbReference type="Proteomes" id="UP001176940">
    <property type="component" value="Unassembled WGS sequence"/>
</dbReference>
<feature type="domain" description="CCHC FOG-type" evidence="15">
    <location>
        <begin position="772"/>
        <end position="805"/>
    </location>
</feature>
<name>A0ABN9LQT7_9NEOB</name>
<feature type="domain" description="C2H2-type" evidence="14">
    <location>
        <begin position="247"/>
        <end position="270"/>
    </location>
</feature>